<gene>
    <name evidence="3" type="ORF">DUT91_07760</name>
</gene>
<name>A0A368K4P7_9HYPH</name>
<dbReference type="InterPro" id="IPR038488">
    <property type="entry name" value="Integrase_DNA-bd_sf"/>
</dbReference>
<dbReference type="EMBL" id="QOZG01000003">
    <property type="protein sequence ID" value="RCS24201.1"/>
    <property type="molecule type" value="Genomic_DNA"/>
</dbReference>
<feature type="domain" description="Integrase DNA-binding" evidence="2">
    <location>
        <begin position="19"/>
        <end position="54"/>
    </location>
</feature>
<evidence type="ECO:0000313" key="3">
    <source>
        <dbReference type="EMBL" id="RCS24201.1"/>
    </source>
</evidence>
<dbReference type="AlphaFoldDB" id="A0A368K4P7"/>
<dbReference type="Gene3D" id="3.30.160.390">
    <property type="entry name" value="Integrase, DNA-binding domain"/>
    <property type="match status" value="1"/>
</dbReference>
<feature type="region of interest" description="Disordered" evidence="1">
    <location>
        <begin position="76"/>
        <end position="108"/>
    </location>
</feature>
<keyword evidence="4" id="KW-1185">Reference proteome</keyword>
<evidence type="ECO:0000256" key="1">
    <source>
        <dbReference type="SAM" id="MobiDB-lite"/>
    </source>
</evidence>
<reference evidence="3 4" key="1">
    <citation type="submission" date="2018-07" db="EMBL/GenBank/DDBJ databases">
        <title>The draft genome of Phyllobacterium salinisoli.</title>
        <authorList>
            <person name="Liu L."/>
            <person name="Li L."/>
            <person name="Zhang X."/>
            <person name="Liang L."/>
        </authorList>
    </citation>
    <scope>NUCLEOTIDE SEQUENCE [LARGE SCALE GENOMIC DNA]</scope>
    <source>
        <strain evidence="3 4">LLAN61</strain>
    </source>
</reference>
<sequence>MSVPAGSDSSLERFHELPKIGRYPDVPLADARGQAAELRRAVAKGTDPVADKRAYAASQPVTDLVEWERAVSPHGLAARQRVTKPPSQIAGTGPYWLPPRPKGIEGSE</sequence>
<accession>A0A368K4P7</accession>
<proteinExistence type="predicted"/>
<comment type="caution">
    <text evidence="3">The sequence shown here is derived from an EMBL/GenBank/DDBJ whole genome shotgun (WGS) entry which is preliminary data.</text>
</comment>
<evidence type="ECO:0000313" key="4">
    <source>
        <dbReference type="Proteomes" id="UP000253420"/>
    </source>
</evidence>
<dbReference type="Pfam" id="PF13356">
    <property type="entry name" value="Arm-DNA-bind_3"/>
    <property type="match status" value="1"/>
</dbReference>
<organism evidence="3 4">
    <name type="scientific">Phyllobacterium salinisoli</name>
    <dbReference type="NCBI Taxonomy" id="1899321"/>
    <lineage>
        <taxon>Bacteria</taxon>
        <taxon>Pseudomonadati</taxon>
        <taxon>Pseudomonadota</taxon>
        <taxon>Alphaproteobacteria</taxon>
        <taxon>Hyphomicrobiales</taxon>
        <taxon>Phyllobacteriaceae</taxon>
        <taxon>Phyllobacterium</taxon>
    </lineage>
</organism>
<protein>
    <submittedName>
        <fullName evidence="3">DUF4102 domain-containing protein</fullName>
    </submittedName>
</protein>
<dbReference type="InterPro" id="IPR025166">
    <property type="entry name" value="Integrase_DNA_bind_dom"/>
</dbReference>
<evidence type="ECO:0000259" key="2">
    <source>
        <dbReference type="Pfam" id="PF13356"/>
    </source>
</evidence>
<dbReference type="Proteomes" id="UP000253420">
    <property type="component" value="Unassembled WGS sequence"/>
</dbReference>